<gene>
    <name evidence="2" type="ORF">FHX42_003056</name>
</gene>
<evidence type="ECO:0008006" key="4">
    <source>
        <dbReference type="Google" id="ProtNLM"/>
    </source>
</evidence>
<keyword evidence="3" id="KW-1185">Reference proteome</keyword>
<name>A0A839DXT8_9PSEU</name>
<reference evidence="2 3" key="1">
    <citation type="submission" date="2020-07" db="EMBL/GenBank/DDBJ databases">
        <title>Sequencing the genomes of 1000 actinobacteria strains.</title>
        <authorList>
            <person name="Klenk H.-P."/>
        </authorList>
    </citation>
    <scope>NUCLEOTIDE SEQUENCE [LARGE SCALE GENOMIC DNA]</scope>
    <source>
        <strain evidence="2 3">DSM 45975</strain>
    </source>
</reference>
<evidence type="ECO:0000256" key="1">
    <source>
        <dbReference type="SAM" id="Phobius"/>
    </source>
</evidence>
<evidence type="ECO:0000313" key="2">
    <source>
        <dbReference type="EMBL" id="MBA8825690.1"/>
    </source>
</evidence>
<dbReference type="AlphaFoldDB" id="A0A839DXT8"/>
<dbReference type="EMBL" id="JACGWZ010000004">
    <property type="protein sequence ID" value="MBA8825690.1"/>
    <property type="molecule type" value="Genomic_DNA"/>
</dbReference>
<evidence type="ECO:0000313" key="3">
    <source>
        <dbReference type="Proteomes" id="UP000569329"/>
    </source>
</evidence>
<dbReference type="InterPro" id="IPR021443">
    <property type="entry name" value="DUF3093"/>
</dbReference>
<feature type="transmembrane region" description="Helical" evidence="1">
    <location>
        <begin position="51"/>
        <end position="68"/>
    </location>
</feature>
<keyword evidence="1" id="KW-1133">Transmembrane helix</keyword>
<organism evidence="2 3">
    <name type="scientific">Halosaccharopolyspora lacisalsi</name>
    <dbReference type="NCBI Taxonomy" id="1000566"/>
    <lineage>
        <taxon>Bacteria</taxon>
        <taxon>Bacillati</taxon>
        <taxon>Actinomycetota</taxon>
        <taxon>Actinomycetes</taxon>
        <taxon>Pseudonocardiales</taxon>
        <taxon>Pseudonocardiaceae</taxon>
        <taxon>Halosaccharopolyspora</taxon>
    </lineage>
</organism>
<sequence>MSPTAGSAESERRPLFRERLYASWWMWPLPVAAAVLLGAEVHLGYPGVRAWLPYVVLIPLAVAVLFWLSRTTVEVTEEELRAGDARLPRRFIEDAEIVRASEKQRALGPELDPTAFVVHRPWAPTAVRVWLDDANDPTPYWVVSTRHPRELAALLRTR</sequence>
<feature type="transmembrane region" description="Helical" evidence="1">
    <location>
        <begin position="20"/>
        <end position="39"/>
    </location>
</feature>
<protein>
    <recommendedName>
        <fullName evidence="4">DUF3093 domain-containing protein</fullName>
    </recommendedName>
</protein>
<dbReference type="Proteomes" id="UP000569329">
    <property type="component" value="Unassembled WGS sequence"/>
</dbReference>
<accession>A0A839DXT8</accession>
<keyword evidence="1" id="KW-0812">Transmembrane</keyword>
<dbReference type="RefSeq" id="WP_328796152.1">
    <property type="nucleotide sequence ID" value="NZ_JACGWZ010000004.1"/>
</dbReference>
<proteinExistence type="predicted"/>
<dbReference type="Pfam" id="PF11292">
    <property type="entry name" value="DUF3093"/>
    <property type="match status" value="1"/>
</dbReference>
<keyword evidence="1" id="KW-0472">Membrane</keyword>
<comment type="caution">
    <text evidence="2">The sequence shown here is derived from an EMBL/GenBank/DDBJ whole genome shotgun (WGS) entry which is preliminary data.</text>
</comment>